<keyword evidence="4" id="KW-0539">Nucleus</keyword>
<dbReference type="InterPro" id="IPR006957">
    <property type="entry name" value="EIN3"/>
</dbReference>
<dbReference type="FunFam" id="1.10.3180.10:FF:000001">
    <property type="entry name" value="Ethylene insensitive 3-like 1"/>
    <property type="match status" value="1"/>
</dbReference>
<dbReference type="GO" id="GO:0005634">
    <property type="term" value="C:nucleus"/>
    <property type="evidence" value="ECO:0007669"/>
    <property type="project" value="UniProtKB-SubCell"/>
</dbReference>
<evidence type="ECO:0000256" key="1">
    <source>
        <dbReference type="ARBA" id="ARBA00004123"/>
    </source>
</evidence>
<reference evidence="8 10" key="2">
    <citation type="journal article" date="2019" name="Genome Biol. Evol.">
        <title>Insights into the evolution of the New World diploid cottons (Gossypium, subgenus Houzingenia) based on genome sequencing.</title>
        <authorList>
            <person name="Grover C.E."/>
            <person name="Arick M.A. 2nd"/>
            <person name="Thrash A."/>
            <person name="Conover J.L."/>
            <person name="Sanders W.S."/>
            <person name="Peterson D.G."/>
            <person name="Frelichowski J.E."/>
            <person name="Scheffler J.A."/>
            <person name="Scheffler B.E."/>
            <person name="Wendel J.F."/>
        </authorList>
    </citation>
    <scope>NUCLEOTIDE SEQUENCE [LARGE SCALE GENOMIC DNA]</scope>
    <source>
        <strain evidence="8">8</strain>
        <tissue evidence="8">Leaf</tissue>
    </source>
</reference>
<evidence type="ECO:0000256" key="4">
    <source>
        <dbReference type="ARBA" id="ARBA00023242"/>
    </source>
</evidence>
<dbReference type="STRING" id="29730.A0A0D2QYE2"/>
<evidence type="ECO:0000313" key="7">
    <source>
        <dbReference type="EMBL" id="KJB44228.1"/>
    </source>
</evidence>
<dbReference type="EMBL" id="JABEZZ010000007">
    <property type="protein sequence ID" value="MBA0590728.1"/>
    <property type="molecule type" value="Genomic_DNA"/>
</dbReference>
<dbReference type="KEGG" id="gra:105804246"/>
<name>A0A0D2QYE2_GOSRA</name>
<gene>
    <name evidence="7" type="ORF">B456_007G241000</name>
    <name evidence="8" type="ORF">Gorai_019422</name>
</gene>
<comment type="subcellular location">
    <subcellularLocation>
        <location evidence="1">Nucleus</location>
    </subcellularLocation>
</comment>
<dbReference type="SUPFAM" id="SSF116768">
    <property type="entry name" value="DNA-binding domain of EIN3-like"/>
    <property type="match status" value="1"/>
</dbReference>
<feature type="region of interest" description="Disordered" evidence="5">
    <location>
        <begin position="289"/>
        <end position="322"/>
    </location>
</feature>
<feature type="region of interest" description="Disordered" evidence="5">
    <location>
        <begin position="1"/>
        <end position="29"/>
    </location>
</feature>
<keyword evidence="3" id="KW-0936">Ethylene signaling pathway</keyword>
<dbReference type="GO" id="GO:0009873">
    <property type="term" value="P:ethylene-activated signaling pathway"/>
    <property type="evidence" value="ECO:0007669"/>
    <property type="project" value="UniProtKB-KW"/>
</dbReference>
<evidence type="ECO:0000313" key="9">
    <source>
        <dbReference type="Proteomes" id="UP000032304"/>
    </source>
</evidence>
<organism evidence="7 9">
    <name type="scientific">Gossypium raimondii</name>
    <name type="common">Peruvian cotton</name>
    <name type="synonym">Gossypium klotzschianum subsp. raimondii</name>
    <dbReference type="NCBI Taxonomy" id="29730"/>
    <lineage>
        <taxon>Eukaryota</taxon>
        <taxon>Viridiplantae</taxon>
        <taxon>Streptophyta</taxon>
        <taxon>Embryophyta</taxon>
        <taxon>Tracheophyta</taxon>
        <taxon>Spermatophyta</taxon>
        <taxon>Magnoliopsida</taxon>
        <taxon>eudicotyledons</taxon>
        <taxon>Gunneridae</taxon>
        <taxon>Pentapetalae</taxon>
        <taxon>rosids</taxon>
        <taxon>malvids</taxon>
        <taxon>Malvales</taxon>
        <taxon>Malvaceae</taxon>
        <taxon>Malvoideae</taxon>
        <taxon>Gossypium</taxon>
    </lineage>
</organism>
<protein>
    <recommendedName>
        <fullName evidence="6">Ethylene insensitive 3-like DNA-binding domain-containing protein</fullName>
    </recommendedName>
</protein>
<evidence type="ECO:0000313" key="10">
    <source>
        <dbReference type="Proteomes" id="UP000593578"/>
    </source>
</evidence>
<feature type="region of interest" description="Disordered" evidence="5">
    <location>
        <begin position="345"/>
        <end position="369"/>
    </location>
</feature>
<feature type="compositionally biased region" description="Basic and acidic residues" evidence="5">
    <location>
        <begin position="51"/>
        <end position="72"/>
    </location>
</feature>
<dbReference type="Proteomes" id="UP000593578">
    <property type="component" value="Unassembled WGS sequence"/>
</dbReference>
<feature type="domain" description="Ethylene insensitive 3-like DNA-binding" evidence="6">
    <location>
        <begin position="36"/>
        <end position="277"/>
    </location>
</feature>
<feature type="region of interest" description="Disordered" evidence="5">
    <location>
        <begin position="51"/>
        <end position="75"/>
    </location>
</feature>
<dbReference type="Gramene" id="KJB44228">
    <property type="protein sequence ID" value="KJB44228"/>
    <property type="gene ID" value="B456_007G241000"/>
</dbReference>
<evidence type="ECO:0000256" key="5">
    <source>
        <dbReference type="SAM" id="MobiDB-lite"/>
    </source>
</evidence>
<evidence type="ECO:0000256" key="2">
    <source>
        <dbReference type="ARBA" id="ARBA00009416"/>
    </source>
</evidence>
<evidence type="ECO:0000256" key="3">
    <source>
        <dbReference type="ARBA" id="ARBA00022745"/>
    </source>
</evidence>
<dbReference type="Gene3D" id="1.10.3180.10">
    <property type="entry name" value="DNA-binding domain of EIN3-like"/>
    <property type="match status" value="2"/>
</dbReference>
<dbReference type="PANTHER" id="PTHR33305">
    <property type="entry name" value="ETHYLENE INSENSITIVE 3-LIKE 2 PROTEIN"/>
    <property type="match status" value="1"/>
</dbReference>
<dbReference type="eggNOG" id="ENOG502QWMS">
    <property type="taxonomic scope" value="Eukaryota"/>
</dbReference>
<dbReference type="Pfam" id="PF04873">
    <property type="entry name" value="EIN3_DNA-bd"/>
    <property type="match status" value="1"/>
</dbReference>
<feature type="compositionally biased region" description="Acidic residues" evidence="5">
    <location>
        <begin position="357"/>
        <end position="367"/>
    </location>
</feature>
<evidence type="ECO:0000259" key="6">
    <source>
        <dbReference type="Pfam" id="PF04873"/>
    </source>
</evidence>
<dbReference type="InterPro" id="IPR047091">
    <property type="entry name" value="EIN3-like_DNA-bd"/>
</dbReference>
<comment type="similarity">
    <text evidence="2">Belongs to the EIN3 family.</text>
</comment>
<feature type="compositionally biased region" description="Acidic residues" evidence="5">
    <location>
        <begin position="16"/>
        <end position="29"/>
    </location>
</feature>
<dbReference type="PANTHER" id="PTHR33305:SF29">
    <property type="entry name" value="ETHYLENE INSENSITIVE 3-LIKE 5 PROTEIN"/>
    <property type="match status" value="1"/>
</dbReference>
<dbReference type="OrthoDB" id="2017676at2759"/>
<dbReference type="Proteomes" id="UP000032304">
    <property type="component" value="Chromosome 7"/>
</dbReference>
<evidence type="ECO:0000313" key="8">
    <source>
        <dbReference type="EMBL" id="MBA0590728.1"/>
    </source>
</evidence>
<accession>A0A0D2QYE2</accession>
<dbReference type="GO" id="GO:0003677">
    <property type="term" value="F:DNA binding"/>
    <property type="evidence" value="ECO:0007669"/>
    <property type="project" value="TreeGrafter"/>
</dbReference>
<proteinExistence type="inferred from homology"/>
<dbReference type="AlphaFoldDB" id="A0A0D2QYE2"/>
<reference evidence="8" key="3">
    <citation type="submission" date="2020-04" db="EMBL/GenBank/DDBJ databases">
        <authorList>
            <person name="Grover C.E."/>
            <person name="Arick M.A. II"/>
            <person name="Thrash A."/>
            <person name="Conover J.L."/>
            <person name="Sanders W.S."/>
            <person name="Peterson D.G."/>
            <person name="Scheffler J.A."/>
            <person name="Scheffler B.E."/>
            <person name="Wendel J.F."/>
        </authorList>
    </citation>
    <scope>NUCLEOTIDE SEQUENCE</scope>
    <source>
        <strain evidence="8">8</strain>
        <tissue evidence="8">Leaf</tissue>
    </source>
</reference>
<dbReference type="OMA" id="ALMQHCM"/>
<reference evidence="7 9" key="1">
    <citation type="journal article" date="2012" name="Nature">
        <title>Repeated polyploidization of Gossypium genomes and the evolution of spinnable cotton fibres.</title>
        <authorList>
            <person name="Paterson A.H."/>
            <person name="Wendel J.F."/>
            <person name="Gundlach H."/>
            <person name="Guo H."/>
            <person name="Jenkins J."/>
            <person name="Jin D."/>
            <person name="Llewellyn D."/>
            <person name="Showmaker K.C."/>
            <person name="Shu S."/>
            <person name="Udall J."/>
            <person name="Yoo M.J."/>
            <person name="Byers R."/>
            <person name="Chen W."/>
            <person name="Doron-Faigenboim A."/>
            <person name="Duke M.V."/>
            <person name="Gong L."/>
            <person name="Grimwood J."/>
            <person name="Grover C."/>
            <person name="Grupp K."/>
            <person name="Hu G."/>
            <person name="Lee T.H."/>
            <person name="Li J."/>
            <person name="Lin L."/>
            <person name="Liu T."/>
            <person name="Marler B.S."/>
            <person name="Page J.T."/>
            <person name="Roberts A.W."/>
            <person name="Romanel E."/>
            <person name="Sanders W.S."/>
            <person name="Szadkowski E."/>
            <person name="Tan X."/>
            <person name="Tang H."/>
            <person name="Xu C."/>
            <person name="Wang J."/>
            <person name="Wang Z."/>
            <person name="Zhang D."/>
            <person name="Zhang L."/>
            <person name="Ashrafi H."/>
            <person name="Bedon F."/>
            <person name="Bowers J.E."/>
            <person name="Brubaker C.L."/>
            <person name="Chee P.W."/>
            <person name="Das S."/>
            <person name="Gingle A.R."/>
            <person name="Haigler C.H."/>
            <person name="Harker D."/>
            <person name="Hoffmann L.V."/>
            <person name="Hovav R."/>
            <person name="Jones D.C."/>
            <person name="Lemke C."/>
            <person name="Mansoor S."/>
            <person name="ur Rahman M."/>
            <person name="Rainville L.N."/>
            <person name="Rambani A."/>
            <person name="Reddy U.K."/>
            <person name="Rong J.K."/>
            <person name="Saranga Y."/>
            <person name="Scheffler B.E."/>
            <person name="Scheffler J.A."/>
            <person name="Stelly D.M."/>
            <person name="Triplett B.A."/>
            <person name="Van Deynze A."/>
            <person name="Vaslin M.F."/>
            <person name="Waghmare V.N."/>
            <person name="Walford S.A."/>
            <person name="Wright R.J."/>
            <person name="Zaki E.A."/>
            <person name="Zhang T."/>
            <person name="Dennis E.S."/>
            <person name="Mayer K.F."/>
            <person name="Peterson D.G."/>
            <person name="Rokhsar D.S."/>
            <person name="Wang X."/>
            <person name="Schmutz J."/>
        </authorList>
    </citation>
    <scope>NUCLEOTIDE SEQUENCE [LARGE SCALE GENOMIC DNA]</scope>
</reference>
<sequence>MVKFFGESDSPSPGEEINEMEALEDEEEYEEEISYEELKKRMWKDRIRLQKMQERRMNDEPDKLSEAKEEASRRKKMSRAQDAILKYMMKIMEICKGKGFVYGIVTEKGKPITGSSDSLRKWWKEKVHFDKDAPLAIAEFLPAIIEQSELDPISCMHLLHELQDTTLGSLLSALMQHCVPPQRRFPLERGQAPPWWPTGNELWWGEQGVSQQYGPPPYRKPHDLKKAWKVSVLAAVIKHMSPNLDKIRRLVRQSKCLQHKMTAHETATWSKVVNNEEALSKLTDKCLKISPSKDDREEDDSQHSPPADNRRHGKRIASSGEKRKCAKTFEGYGSEFRLGFLNKSSRTDHESSTSYDSSEETNPESDLYDNNLIPYGHYSFSLQTISQTNTKDDAQNLLFGIDRHNMELTKAGEQMNEVANADISSLTLQDYLDYLSGTIEYLQLPEELQIQRGDMDLNTFIVLRENMDDDQGVTSIWDMGFE</sequence>
<dbReference type="InterPro" id="IPR023278">
    <property type="entry name" value="Ethylene_insens-like_DNA-bd"/>
</dbReference>
<dbReference type="EMBL" id="CM001746">
    <property type="protein sequence ID" value="KJB44228.1"/>
    <property type="molecule type" value="Genomic_DNA"/>
</dbReference>
<keyword evidence="9" id="KW-1185">Reference proteome</keyword>
<dbReference type="GO" id="GO:0003700">
    <property type="term" value="F:DNA-binding transcription factor activity"/>
    <property type="evidence" value="ECO:0007669"/>
    <property type="project" value="InterPro"/>
</dbReference>